<name>A0A7X2IY40_9BACI</name>
<dbReference type="Gene3D" id="3.40.50.1000">
    <property type="entry name" value="HAD superfamily/HAD-like"/>
    <property type="match status" value="1"/>
</dbReference>
<dbReference type="InterPro" id="IPR006380">
    <property type="entry name" value="SPP-like_dom"/>
</dbReference>
<dbReference type="Pfam" id="PF05116">
    <property type="entry name" value="S6PP"/>
    <property type="match status" value="1"/>
</dbReference>
<proteinExistence type="predicted"/>
<dbReference type="SUPFAM" id="SSF56784">
    <property type="entry name" value="HAD-like"/>
    <property type="match status" value="1"/>
</dbReference>
<organism evidence="2 3">
    <name type="scientific">Metabacillus lacus</name>
    <dbReference type="NCBI Taxonomy" id="1983721"/>
    <lineage>
        <taxon>Bacteria</taxon>
        <taxon>Bacillati</taxon>
        <taxon>Bacillota</taxon>
        <taxon>Bacilli</taxon>
        <taxon>Bacillales</taxon>
        <taxon>Bacillaceae</taxon>
        <taxon>Metabacillus</taxon>
    </lineage>
</organism>
<evidence type="ECO:0000313" key="2">
    <source>
        <dbReference type="EMBL" id="MRX71263.1"/>
    </source>
</evidence>
<keyword evidence="3" id="KW-1185">Reference proteome</keyword>
<feature type="domain" description="Sucrose phosphatase-like" evidence="1">
    <location>
        <begin position="3"/>
        <end position="224"/>
    </location>
</feature>
<sequence>MKAFASDLDRTLIYSKKMIGMYQAHSPYEPIEWLDGEEISYISLKTKQALKEINDTMLFIPVTTRTIQQYERIRLFQEDIIPEYAITSNGGNILKNGTVLREWYNHIQEELHSSVPLSEMIREIEGFSDNQWIKKVRQADNLFIYLIIDRSLFSQDLLETLSAWSSNLGWQISLQGRKLYFVPHIINKWKAVKFLCDTLNIDYVYTAGDSLLDYDLIVNGNDGISPLHGEVLEHYSLLNSTKTFGMNASEEIVERIQKQTLTIT</sequence>
<evidence type="ECO:0000259" key="1">
    <source>
        <dbReference type="Pfam" id="PF05116"/>
    </source>
</evidence>
<dbReference type="InterPro" id="IPR023214">
    <property type="entry name" value="HAD_sf"/>
</dbReference>
<dbReference type="OrthoDB" id="1666512at2"/>
<evidence type="ECO:0000313" key="3">
    <source>
        <dbReference type="Proteomes" id="UP000448867"/>
    </source>
</evidence>
<dbReference type="EMBL" id="WKKI01000003">
    <property type="protein sequence ID" value="MRX71263.1"/>
    <property type="molecule type" value="Genomic_DNA"/>
</dbReference>
<reference evidence="2 3" key="1">
    <citation type="submission" date="2019-11" db="EMBL/GenBank/DDBJ databases">
        <title>Bacillus lacus genome.</title>
        <authorList>
            <person name="Allen C.J."/>
            <person name="Newman J.D."/>
        </authorList>
    </citation>
    <scope>NUCLEOTIDE SEQUENCE [LARGE SCALE GENOMIC DNA]</scope>
    <source>
        <strain evidence="2 3">KCTC 33946</strain>
    </source>
</reference>
<dbReference type="AlphaFoldDB" id="A0A7X2IY40"/>
<accession>A0A7X2IY40</accession>
<comment type="caution">
    <text evidence="2">The sequence shown here is derived from an EMBL/GenBank/DDBJ whole genome shotgun (WGS) entry which is preliminary data.</text>
</comment>
<keyword evidence="2" id="KW-0378">Hydrolase</keyword>
<gene>
    <name evidence="2" type="ORF">GJU40_03630</name>
</gene>
<dbReference type="InterPro" id="IPR036412">
    <property type="entry name" value="HAD-like_sf"/>
</dbReference>
<dbReference type="Proteomes" id="UP000448867">
    <property type="component" value="Unassembled WGS sequence"/>
</dbReference>
<dbReference type="RefSeq" id="WP_154306392.1">
    <property type="nucleotide sequence ID" value="NZ_WKKI01000003.1"/>
</dbReference>
<dbReference type="GO" id="GO:0016787">
    <property type="term" value="F:hydrolase activity"/>
    <property type="evidence" value="ECO:0007669"/>
    <property type="project" value="UniProtKB-KW"/>
</dbReference>
<protein>
    <submittedName>
        <fullName evidence="2">Hydrolase (Had superfamily)</fullName>
    </submittedName>
</protein>